<sequence length="431" mass="47424">MEHGAINGDGVSMMLDAGNWDENVEMYKGNIMELKISLTRFTTCVLLTLSMAAAADVGSAEGSAEGHQHQAQPIQHQAQHQHGTSDIMVSGQIQGVDDVTLSYVAARHHDRRLRPALLIVNGRTETWLKYTDIIQDFYHQGFNVYSYDHRGQGLSGRMQTDSTKGYVADFSNYTNDLNRIYQQVVSEHESGPVLVLTHSMGGAVLIRYLEQYPNPFRAAALVSPMVQPNTGLPFGPSCLVARAQRWLASIAGSESYYMPSQGPWKPKSFEGNRLTHSRQHYNAFVTLEMENPQIRLGGVTSGWLAAVCDAEPELMGQTNRISTPLMIVQAGADSVVSNDAQDAFCKERNAHNETVCVGGKPVVVPGAYHEILFETPEKRQLGLTAITDFFNQELRSPVRPQEPQGGGMTDEYGKSGSVPVDQTDMAEPMPH</sequence>
<dbReference type="Pfam" id="PF12146">
    <property type="entry name" value="Hydrolase_4"/>
    <property type="match status" value="1"/>
</dbReference>
<keyword evidence="4" id="KW-1185">Reference proteome</keyword>
<reference evidence="3 4" key="1">
    <citation type="submission" date="2019-11" db="EMBL/GenBank/DDBJ databases">
        <authorList>
            <person name="Holert J."/>
        </authorList>
    </citation>
    <scope>NUCLEOTIDE SEQUENCE [LARGE SCALE GENOMIC DNA]</scope>
    <source>
        <strain evidence="3">SB11_3</strain>
    </source>
</reference>
<organism evidence="3 4">
    <name type="scientific">BD1-7 clade bacterium</name>
    <dbReference type="NCBI Taxonomy" id="2029982"/>
    <lineage>
        <taxon>Bacteria</taxon>
        <taxon>Pseudomonadati</taxon>
        <taxon>Pseudomonadota</taxon>
        <taxon>Gammaproteobacteria</taxon>
        <taxon>Cellvibrionales</taxon>
        <taxon>Spongiibacteraceae</taxon>
        <taxon>BD1-7 clade</taxon>
    </lineage>
</organism>
<evidence type="ECO:0000256" key="1">
    <source>
        <dbReference type="SAM" id="MobiDB-lite"/>
    </source>
</evidence>
<dbReference type="OrthoDB" id="9788260at2"/>
<dbReference type="PANTHER" id="PTHR11614">
    <property type="entry name" value="PHOSPHOLIPASE-RELATED"/>
    <property type="match status" value="1"/>
</dbReference>
<dbReference type="AlphaFoldDB" id="A0A5S9QWS5"/>
<proteinExistence type="predicted"/>
<feature type="region of interest" description="Disordered" evidence="1">
    <location>
        <begin position="393"/>
        <end position="431"/>
    </location>
</feature>
<dbReference type="InterPro" id="IPR022742">
    <property type="entry name" value="Hydrolase_4"/>
</dbReference>
<evidence type="ECO:0000313" key="3">
    <source>
        <dbReference type="EMBL" id="CAA0123692.1"/>
    </source>
</evidence>
<accession>A0A5S9QWS5</accession>
<dbReference type="InterPro" id="IPR029058">
    <property type="entry name" value="AB_hydrolase_fold"/>
</dbReference>
<dbReference type="EMBL" id="CACSIO010000056">
    <property type="protein sequence ID" value="CAA0123692.1"/>
    <property type="molecule type" value="Genomic_DNA"/>
</dbReference>
<dbReference type="SUPFAM" id="SSF53474">
    <property type="entry name" value="alpha/beta-Hydrolases"/>
    <property type="match status" value="1"/>
</dbReference>
<protein>
    <submittedName>
        <fullName evidence="3">Lysophospholipase L2</fullName>
        <ecNumber evidence="3">3.1.1.5</ecNumber>
    </submittedName>
</protein>
<dbReference type="Gene3D" id="3.40.50.1820">
    <property type="entry name" value="alpha/beta hydrolase"/>
    <property type="match status" value="1"/>
</dbReference>
<dbReference type="Proteomes" id="UP000441399">
    <property type="component" value="Unassembled WGS sequence"/>
</dbReference>
<feature type="region of interest" description="Disordered" evidence="1">
    <location>
        <begin position="60"/>
        <end position="84"/>
    </location>
</feature>
<evidence type="ECO:0000313" key="4">
    <source>
        <dbReference type="Proteomes" id="UP000441399"/>
    </source>
</evidence>
<feature type="compositionally biased region" description="Low complexity" evidence="1">
    <location>
        <begin position="69"/>
        <end position="82"/>
    </location>
</feature>
<dbReference type="EC" id="3.1.1.5" evidence="3"/>
<evidence type="ECO:0000259" key="2">
    <source>
        <dbReference type="Pfam" id="PF12146"/>
    </source>
</evidence>
<name>A0A5S9QWS5_9GAMM</name>
<feature type="domain" description="Serine aminopeptidase S33" evidence="2">
    <location>
        <begin position="114"/>
        <end position="375"/>
    </location>
</feature>
<keyword evidence="3" id="KW-0378">Hydrolase</keyword>
<gene>
    <name evidence="3" type="primary">pldB</name>
    <name evidence="3" type="ORF">OPDIPICF_02852</name>
</gene>
<dbReference type="InterPro" id="IPR051044">
    <property type="entry name" value="MAG_DAG_Lipase"/>
</dbReference>
<dbReference type="GO" id="GO:0004622">
    <property type="term" value="F:phosphatidylcholine lysophospholipase activity"/>
    <property type="evidence" value="ECO:0007669"/>
    <property type="project" value="UniProtKB-EC"/>
</dbReference>